<protein>
    <recommendedName>
        <fullName evidence="11">Exosome complex component RRP46</fullName>
    </recommendedName>
    <alternativeName>
        <fullName evidence="13">Exosome component 5</fullName>
    </alternativeName>
    <alternativeName>
        <fullName evidence="12">Ribosomal RNA-processing protein 46</fullName>
    </alternativeName>
</protein>
<dbReference type="InterPro" id="IPR050080">
    <property type="entry name" value="RNase_PH"/>
</dbReference>
<dbReference type="InterPro" id="IPR036345">
    <property type="entry name" value="ExoRNase_PH_dom2_sf"/>
</dbReference>
<dbReference type="GO" id="GO:0071028">
    <property type="term" value="P:nuclear mRNA surveillance"/>
    <property type="evidence" value="ECO:0007669"/>
    <property type="project" value="TreeGrafter"/>
</dbReference>
<dbReference type="GO" id="GO:0000177">
    <property type="term" value="C:cytoplasmic exosome (RNase complex)"/>
    <property type="evidence" value="ECO:0007669"/>
    <property type="project" value="TreeGrafter"/>
</dbReference>
<dbReference type="GO" id="GO:0005730">
    <property type="term" value="C:nucleolus"/>
    <property type="evidence" value="ECO:0007669"/>
    <property type="project" value="UniProtKB-SubCell"/>
</dbReference>
<dbReference type="GO" id="GO:0071051">
    <property type="term" value="P:poly(A)-dependent snoRNA 3'-end processing"/>
    <property type="evidence" value="ECO:0007669"/>
    <property type="project" value="TreeGrafter"/>
</dbReference>
<feature type="domain" description="Exoribonuclease phosphorolytic" evidence="14">
    <location>
        <begin position="25"/>
        <end position="152"/>
    </location>
</feature>
<dbReference type="AlphaFoldDB" id="A0A498L7U9"/>
<proteinExistence type="inferred from homology"/>
<dbReference type="EMBL" id="QBIY01013492">
    <property type="protein sequence ID" value="RXN02906.1"/>
    <property type="molecule type" value="Genomic_DNA"/>
</dbReference>
<dbReference type="Pfam" id="PF03725">
    <property type="entry name" value="RNase_PH_C"/>
    <property type="match status" value="1"/>
</dbReference>
<dbReference type="GO" id="GO:0016075">
    <property type="term" value="P:rRNA catabolic process"/>
    <property type="evidence" value="ECO:0007669"/>
    <property type="project" value="TreeGrafter"/>
</dbReference>
<sequence length="241" mass="26476">MTHISATRGLCMRTMMDLDQSCSVLREYGSEQSLLSKPDGSSTFVQGDTSILAGVYGPAEVKVSKEIYDRATVEVLIQPKMGLPGVRERAREQCVRETCEAAILLTLHPRSSVTLILQVIHDDGSYGSLSNCQLLSCCLNAACMALMDAGLPMSHLFCGVTCAISKEGQIITDPTARQEKESRALLTFAIDSVERNVLMSSTTGSFSVQELQQCIAISQKASEQIFQFYRDSVKRRYSKIK</sequence>
<keyword evidence="5" id="KW-0698">rRNA processing</keyword>
<organism evidence="16 17">
    <name type="scientific">Labeo rohita</name>
    <name type="common">Indian major carp</name>
    <name type="synonym">Cyprinus rohita</name>
    <dbReference type="NCBI Taxonomy" id="84645"/>
    <lineage>
        <taxon>Eukaryota</taxon>
        <taxon>Metazoa</taxon>
        <taxon>Chordata</taxon>
        <taxon>Craniata</taxon>
        <taxon>Vertebrata</taxon>
        <taxon>Euteleostomi</taxon>
        <taxon>Actinopterygii</taxon>
        <taxon>Neopterygii</taxon>
        <taxon>Teleostei</taxon>
        <taxon>Ostariophysi</taxon>
        <taxon>Cypriniformes</taxon>
        <taxon>Cyprinidae</taxon>
        <taxon>Labeoninae</taxon>
        <taxon>Labeonini</taxon>
        <taxon>Labeo</taxon>
    </lineage>
</organism>
<dbReference type="PANTHER" id="PTHR11953">
    <property type="entry name" value="EXOSOME COMPLEX COMPONENT"/>
    <property type="match status" value="1"/>
</dbReference>
<keyword evidence="17" id="KW-1185">Reference proteome</keyword>
<evidence type="ECO:0000256" key="1">
    <source>
        <dbReference type="ARBA" id="ARBA00004496"/>
    </source>
</evidence>
<evidence type="ECO:0000259" key="15">
    <source>
        <dbReference type="Pfam" id="PF03725"/>
    </source>
</evidence>
<keyword evidence="8" id="KW-0238">DNA-binding</keyword>
<evidence type="ECO:0000256" key="2">
    <source>
        <dbReference type="ARBA" id="ARBA00004604"/>
    </source>
</evidence>
<dbReference type="InterPro" id="IPR027408">
    <property type="entry name" value="PNPase/RNase_PH_dom_sf"/>
</dbReference>
<evidence type="ECO:0000259" key="14">
    <source>
        <dbReference type="Pfam" id="PF01138"/>
    </source>
</evidence>
<comment type="similarity">
    <text evidence="3">Belongs to the RNase PH family.</text>
</comment>
<dbReference type="InterPro" id="IPR020568">
    <property type="entry name" value="Ribosomal_Su5_D2-typ_SF"/>
</dbReference>
<dbReference type="STRING" id="84645.A0A498L7U9"/>
<keyword evidence="7" id="KW-0271">Exosome</keyword>
<dbReference type="GO" id="GO:0003677">
    <property type="term" value="F:DNA binding"/>
    <property type="evidence" value="ECO:0007669"/>
    <property type="project" value="UniProtKB-KW"/>
</dbReference>
<evidence type="ECO:0000256" key="11">
    <source>
        <dbReference type="ARBA" id="ARBA00069877"/>
    </source>
</evidence>
<evidence type="ECO:0000256" key="5">
    <source>
        <dbReference type="ARBA" id="ARBA00022552"/>
    </source>
</evidence>
<gene>
    <name evidence="16" type="ORF">ROHU_034748</name>
</gene>
<dbReference type="Proteomes" id="UP000290572">
    <property type="component" value="Unassembled WGS sequence"/>
</dbReference>
<evidence type="ECO:0000313" key="16">
    <source>
        <dbReference type="EMBL" id="RXN02906.1"/>
    </source>
</evidence>
<comment type="subunit">
    <text evidence="10">Homodimer. Component of the RNA exosome core complex (Exo-9), composed of EXOSC1, EXOSC2, EXOSC3, EXOSC4, EXOSC5, EXOSC6, EXOSC7, EXOSC8 and EXOSC9; within the complex interacts with EXOSC3, EXOSC8, and EXOSC9. The catalytically inactive RNA exosome core complex (Exo-9) associates with the catalytic subunit EXOSC10/RRP6. Exo-9 may associate with DIS3 to form the nucleolar exosome complex, or DIS3L to form the cytoplasmic exosome complex. Exo-9 is formed by a hexameric base ring consisting of the heterodimers EXOSC4-EXOSC9, EXOSC5-EXOSC8 and EXOSC6-EXOSC7, and a cap ring consisting of EXOSC1, EXOSC2 and EXOSC3. The RNA exosome complex associates with cofactors C1D/RRP47, MPHOSPH6/MPP6 and MTREX/MTR4. Interacts with GTPBP1. Interacts with ZC3HAV1. Interacts with DDX17 only in the presence of ZC3HAV1 in an RNA-independent manner.</text>
</comment>
<evidence type="ECO:0000256" key="3">
    <source>
        <dbReference type="ARBA" id="ARBA00006678"/>
    </source>
</evidence>
<feature type="domain" description="Exoribonuclease phosphorolytic" evidence="15">
    <location>
        <begin position="155"/>
        <end position="220"/>
    </location>
</feature>
<reference evidence="16 17" key="1">
    <citation type="submission" date="2018-03" db="EMBL/GenBank/DDBJ databases">
        <title>Draft genome sequence of Rohu Carp (Labeo rohita).</title>
        <authorList>
            <person name="Das P."/>
            <person name="Kushwaha B."/>
            <person name="Joshi C.G."/>
            <person name="Kumar D."/>
            <person name="Nagpure N.S."/>
            <person name="Sahoo L."/>
            <person name="Das S.P."/>
            <person name="Bit A."/>
            <person name="Patnaik S."/>
            <person name="Meher P.K."/>
            <person name="Jayasankar P."/>
            <person name="Koringa P.G."/>
            <person name="Patel N.V."/>
            <person name="Hinsu A.T."/>
            <person name="Kumar R."/>
            <person name="Pandey M."/>
            <person name="Agarwal S."/>
            <person name="Srivastava S."/>
            <person name="Singh M."/>
            <person name="Iquebal M.A."/>
            <person name="Jaiswal S."/>
            <person name="Angadi U.B."/>
            <person name="Kumar N."/>
            <person name="Raza M."/>
            <person name="Shah T.M."/>
            <person name="Rai A."/>
            <person name="Jena J.K."/>
        </authorList>
    </citation>
    <scope>NUCLEOTIDE SEQUENCE [LARGE SCALE GENOMIC DNA]</scope>
    <source>
        <strain evidence="16">DASCIFA01</strain>
        <tissue evidence="16">Testis</tissue>
    </source>
</reference>
<keyword evidence="4" id="KW-0963">Cytoplasm</keyword>
<name>A0A498L7U9_LABRO</name>
<dbReference type="GO" id="GO:0006364">
    <property type="term" value="P:rRNA processing"/>
    <property type="evidence" value="ECO:0007669"/>
    <property type="project" value="UniProtKB-KW"/>
</dbReference>
<dbReference type="GO" id="GO:0003723">
    <property type="term" value="F:RNA binding"/>
    <property type="evidence" value="ECO:0007669"/>
    <property type="project" value="TreeGrafter"/>
</dbReference>
<dbReference type="SUPFAM" id="SSF54211">
    <property type="entry name" value="Ribosomal protein S5 domain 2-like"/>
    <property type="match status" value="1"/>
</dbReference>
<comment type="subcellular location">
    <subcellularLocation>
        <location evidence="1">Cytoplasm</location>
    </subcellularLocation>
    <subcellularLocation>
        <location evidence="2">Nucleus</location>
        <location evidence="2">Nucleolus</location>
    </subcellularLocation>
</comment>
<dbReference type="GO" id="GO:0000176">
    <property type="term" value="C:nuclear exosome (RNase complex)"/>
    <property type="evidence" value="ECO:0007669"/>
    <property type="project" value="TreeGrafter"/>
</dbReference>
<evidence type="ECO:0000256" key="7">
    <source>
        <dbReference type="ARBA" id="ARBA00022835"/>
    </source>
</evidence>
<evidence type="ECO:0000256" key="9">
    <source>
        <dbReference type="ARBA" id="ARBA00023242"/>
    </source>
</evidence>
<dbReference type="CDD" id="cd11372">
    <property type="entry name" value="RNase_PH_RRP46"/>
    <property type="match status" value="1"/>
</dbReference>
<comment type="caution">
    <text evidence="16">The sequence shown here is derived from an EMBL/GenBank/DDBJ whole genome shotgun (WGS) entry which is preliminary data.</text>
</comment>
<evidence type="ECO:0000256" key="8">
    <source>
        <dbReference type="ARBA" id="ARBA00023125"/>
    </source>
</evidence>
<accession>A0A498L7U9</accession>
<evidence type="ECO:0000256" key="13">
    <source>
        <dbReference type="ARBA" id="ARBA00083630"/>
    </source>
</evidence>
<dbReference type="Pfam" id="PF01138">
    <property type="entry name" value="RNase_PH"/>
    <property type="match status" value="1"/>
</dbReference>
<keyword evidence="9" id="KW-0539">Nucleus</keyword>
<dbReference type="FunFam" id="3.30.230.70:FF:000012">
    <property type="entry name" value="exosome complex component RRP46"/>
    <property type="match status" value="1"/>
</dbReference>
<dbReference type="InterPro" id="IPR015847">
    <property type="entry name" value="ExoRNase_PH_dom2"/>
</dbReference>
<keyword evidence="6" id="KW-0597">Phosphoprotein</keyword>
<evidence type="ECO:0000256" key="4">
    <source>
        <dbReference type="ARBA" id="ARBA00022490"/>
    </source>
</evidence>
<dbReference type="PANTHER" id="PTHR11953:SF1">
    <property type="entry name" value="EXOSOME COMPLEX COMPONENT RRP46"/>
    <property type="match status" value="1"/>
</dbReference>
<dbReference type="InterPro" id="IPR001247">
    <property type="entry name" value="ExoRNase_PH_dom1"/>
</dbReference>
<dbReference type="SUPFAM" id="SSF55666">
    <property type="entry name" value="Ribonuclease PH domain 2-like"/>
    <property type="match status" value="1"/>
</dbReference>
<dbReference type="GO" id="GO:0034475">
    <property type="term" value="P:U4 snRNA 3'-end processing"/>
    <property type="evidence" value="ECO:0007669"/>
    <property type="project" value="TreeGrafter"/>
</dbReference>
<evidence type="ECO:0000256" key="12">
    <source>
        <dbReference type="ARBA" id="ARBA00077932"/>
    </source>
</evidence>
<evidence type="ECO:0000313" key="17">
    <source>
        <dbReference type="Proteomes" id="UP000290572"/>
    </source>
</evidence>
<dbReference type="Gene3D" id="3.30.230.70">
    <property type="entry name" value="GHMP Kinase, N-terminal domain"/>
    <property type="match status" value="1"/>
</dbReference>
<evidence type="ECO:0000256" key="10">
    <source>
        <dbReference type="ARBA" id="ARBA00063400"/>
    </source>
</evidence>
<evidence type="ECO:0000256" key="6">
    <source>
        <dbReference type="ARBA" id="ARBA00022553"/>
    </source>
</evidence>